<comment type="catalytic activity">
    <reaction evidence="2 3">
        <text>[protein]-L-glutamate 5-O-methyl ester + H2O = L-glutamyl-[protein] + methanol + H(+)</text>
        <dbReference type="Rhea" id="RHEA:23236"/>
        <dbReference type="Rhea" id="RHEA-COMP:10208"/>
        <dbReference type="Rhea" id="RHEA-COMP:10311"/>
        <dbReference type="ChEBI" id="CHEBI:15377"/>
        <dbReference type="ChEBI" id="CHEBI:15378"/>
        <dbReference type="ChEBI" id="CHEBI:17790"/>
        <dbReference type="ChEBI" id="CHEBI:29973"/>
        <dbReference type="ChEBI" id="CHEBI:82795"/>
        <dbReference type="EC" id="3.1.1.61"/>
    </reaction>
</comment>
<evidence type="ECO:0000313" key="9">
    <source>
        <dbReference type="Proteomes" id="UP000063234"/>
    </source>
</evidence>
<feature type="active site" evidence="3 4">
    <location>
        <position position="175"/>
    </location>
</feature>
<dbReference type="EC" id="3.1.1.61" evidence="3"/>
<dbReference type="OrthoDB" id="9793421at2"/>
<dbReference type="EMBL" id="AP013035">
    <property type="protein sequence ID" value="BAT71458.1"/>
    <property type="molecule type" value="Genomic_DNA"/>
</dbReference>
<accession>A0A0S3QSZ5</accession>
<dbReference type="GO" id="GO:0005737">
    <property type="term" value="C:cytoplasm"/>
    <property type="evidence" value="ECO:0007669"/>
    <property type="project" value="UniProtKB-SubCell"/>
</dbReference>
<dbReference type="InterPro" id="IPR035909">
    <property type="entry name" value="CheB_C"/>
</dbReference>
<comment type="similarity">
    <text evidence="3">Belongs to the CheB family.</text>
</comment>
<dbReference type="GO" id="GO:0000156">
    <property type="term" value="F:phosphorelay response regulator activity"/>
    <property type="evidence" value="ECO:0007669"/>
    <property type="project" value="InterPro"/>
</dbReference>
<keyword evidence="3 5" id="KW-0597">Phosphoprotein</keyword>
<dbReference type="InterPro" id="IPR008248">
    <property type="entry name" value="CheB-like"/>
</dbReference>
<keyword evidence="3" id="KW-0963">Cytoplasm</keyword>
<comment type="catalytic activity">
    <reaction evidence="3">
        <text>L-glutaminyl-[protein] + H2O = L-glutamyl-[protein] + NH4(+)</text>
        <dbReference type="Rhea" id="RHEA:16441"/>
        <dbReference type="Rhea" id="RHEA-COMP:10207"/>
        <dbReference type="Rhea" id="RHEA-COMP:10208"/>
        <dbReference type="ChEBI" id="CHEBI:15377"/>
        <dbReference type="ChEBI" id="CHEBI:28938"/>
        <dbReference type="ChEBI" id="CHEBI:29973"/>
        <dbReference type="ChEBI" id="CHEBI:30011"/>
        <dbReference type="EC" id="3.5.1.44"/>
    </reaction>
</comment>
<dbReference type="Pfam" id="PF00072">
    <property type="entry name" value="Response_reg"/>
    <property type="match status" value="1"/>
</dbReference>
<gene>
    <name evidence="3 8" type="primary">cheB</name>
    <name evidence="8" type="ORF">TST_0652</name>
</gene>
<dbReference type="Pfam" id="PF01339">
    <property type="entry name" value="CheB_methylest"/>
    <property type="match status" value="1"/>
</dbReference>
<evidence type="ECO:0000259" key="7">
    <source>
        <dbReference type="PROSITE" id="PS50122"/>
    </source>
</evidence>
<dbReference type="GO" id="GO:0050568">
    <property type="term" value="F:protein-glutamine glutaminase activity"/>
    <property type="evidence" value="ECO:0007669"/>
    <property type="project" value="UniProtKB-UniRule"/>
</dbReference>
<dbReference type="SUPFAM" id="SSF52172">
    <property type="entry name" value="CheY-like"/>
    <property type="match status" value="1"/>
</dbReference>
<dbReference type="CDD" id="cd16432">
    <property type="entry name" value="CheB_Rec"/>
    <property type="match status" value="1"/>
</dbReference>
<dbReference type="HAMAP" id="MF_00099">
    <property type="entry name" value="CheB_chemtxs"/>
    <property type="match status" value="1"/>
</dbReference>
<dbReference type="RefSeq" id="WP_068549452.1">
    <property type="nucleotide sequence ID" value="NZ_AP013035.1"/>
</dbReference>
<dbReference type="PIRSF" id="PIRSF000876">
    <property type="entry name" value="RR_chemtxs_CheB"/>
    <property type="match status" value="1"/>
</dbReference>
<keyword evidence="1 3" id="KW-0378">Hydrolase</keyword>
<dbReference type="PATRIC" id="fig|1298851.3.peg.679"/>
<organism evidence="8 9">
    <name type="scientific">Thermosulfidibacter takaii (strain DSM 17441 / JCM 13301 / NBRC 103674 / ABI70S6)</name>
    <dbReference type="NCBI Taxonomy" id="1298851"/>
    <lineage>
        <taxon>Bacteria</taxon>
        <taxon>Pseudomonadati</taxon>
        <taxon>Thermosulfidibacterota</taxon>
        <taxon>Thermosulfidibacteria</taxon>
        <taxon>Thermosulfidibacterales</taxon>
        <taxon>Thermosulfidibacteraceae</taxon>
    </lineage>
</organism>
<dbReference type="SUPFAM" id="SSF52738">
    <property type="entry name" value="Methylesterase CheB, C-terminal domain"/>
    <property type="match status" value="1"/>
</dbReference>
<feature type="domain" description="CheB-type methylesterase" evidence="7">
    <location>
        <begin position="163"/>
        <end position="355"/>
    </location>
</feature>
<evidence type="ECO:0000256" key="3">
    <source>
        <dbReference type="HAMAP-Rule" id="MF_00099"/>
    </source>
</evidence>
<dbReference type="Gene3D" id="3.40.50.2300">
    <property type="match status" value="1"/>
</dbReference>
<dbReference type="GO" id="GO:0006935">
    <property type="term" value="P:chemotaxis"/>
    <property type="evidence" value="ECO:0007669"/>
    <property type="project" value="UniProtKB-UniRule"/>
</dbReference>
<dbReference type="Proteomes" id="UP000063234">
    <property type="component" value="Chromosome"/>
</dbReference>
<dbReference type="CDD" id="cd17541">
    <property type="entry name" value="REC_CheB-like"/>
    <property type="match status" value="1"/>
</dbReference>
<dbReference type="PANTHER" id="PTHR42872">
    <property type="entry name" value="PROTEIN-GLUTAMATE METHYLESTERASE/PROTEIN-GLUTAMINE GLUTAMINASE"/>
    <property type="match status" value="1"/>
</dbReference>
<evidence type="ECO:0000256" key="2">
    <source>
        <dbReference type="ARBA" id="ARBA00048267"/>
    </source>
</evidence>
<evidence type="ECO:0000256" key="5">
    <source>
        <dbReference type="PROSITE-ProRule" id="PRU00169"/>
    </source>
</evidence>
<reference evidence="9" key="1">
    <citation type="journal article" date="2018" name="Science">
        <title>A primordial and reversible TCA cycle in a facultatively chemolithoautotrophic thermophile.</title>
        <authorList>
            <person name="Nunoura T."/>
            <person name="Chikaraishi Y."/>
            <person name="Izaki R."/>
            <person name="Suwa T."/>
            <person name="Sato T."/>
            <person name="Harada T."/>
            <person name="Mori K."/>
            <person name="Kato Y."/>
            <person name="Miyazaki M."/>
            <person name="Shimamura S."/>
            <person name="Yanagawa K."/>
            <person name="Shuto A."/>
            <person name="Ohkouchi N."/>
            <person name="Fujita N."/>
            <person name="Takaki Y."/>
            <person name="Atomi H."/>
            <person name="Takai K."/>
        </authorList>
    </citation>
    <scope>NUCLEOTIDE SEQUENCE [LARGE SCALE GENOMIC DNA]</scope>
    <source>
        <strain evidence="9">DSM 17441 / JCM 13301 / NBRC 103674 / ABI70S6</strain>
    </source>
</reference>
<dbReference type="KEGG" id="ttk:TST_0652"/>
<comment type="subcellular location">
    <subcellularLocation>
        <location evidence="3">Cytoplasm</location>
    </subcellularLocation>
</comment>
<dbReference type="PROSITE" id="PS50122">
    <property type="entry name" value="CHEB"/>
    <property type="match status" value="1"/>
</dbReference>
<comment type="domain">
    <text evidence="3">Contains a C-terminal catalytic domain, and an N-terminal region which modulates catalytic activity.</text>
</comment>
<sequence length="355" mass="38704">MIKVLVVDDSPFFRKAITRMLEKDPEIKVIGYAKDGEEAVQKVLELSPDVVTLDVEMPRKNGLEALEEIMRKKPTPVIMVSAVTREGAEATLKALELGAIDFIPKGVEKGILQFYNIEQELINKVKHAKSGLSGLRRKFVRSARESQKELQSRKPEKLFKEIKKVTTEVVAVGSSTGGPPALHTLLSGLDKSFNLPILIAQHMPPFFTSMLAERLNSVTHLSVKEAEDGEPVQEGMVYIAPGGKQMLVVREKGKTVLKVVDSPPNIVYKPSVDLLYKAVASVYDKHTIGIILTGMGKDGCEGAKSIKAKGGVMVAEDKSTCVVYGMPRCVIEAGLADYVAPIDEVPKIVSKLVLG</sequence>
<feature type="active site" evidence="3 4">
    <location>
        <position position="202"/>
    </location>
</feature>
<evidence type="ECO:0000259" key="6">
    <source>
        <dbReference type="PROSITE" id="PS50110"/>
    </source>
</evidence>
<dbReference type="Gene3D" id="3.40.50.180">
    <property type="entry name" value="Methylesterase CheB, C-terminal domain"/>
    <property type="match status" value="1"/>
</dbReference>
<evidence type="ECO:0000256" key="4">
    <source>
        <dbReference type="PROSITE-ProRule" id="PRU00050"/>
    </source>
</evidence>
<dbReference type="GO" id="GO:0008984">
    <property type="term" value="F:protein-glutamate methylesterase activity"/>
    <property type="evidence" value="ECO:0007669"/>
    <property type="project" value="UniProtKB-UniRule"/>
</dbReference>
<dbReference type="PROSITE" id="PS50110">
    <property type="entry name" value="RESPONSE_REGULATORY"/>
    <property type="match status" value="1"/>
</dbReference>
<dbReference type="EC" id="3.5.1.44" evidence="3"/>
<dbReference type="STRING" id="1298851.TST_0652"/>
<dbReference type="InterPro" id="IPR011006">
    <property type="entry name" value="CheY-like_superfamily"/>
</dbReference>
<dbReference type="SMART" id="SM00448">
    <property type="entry name" value="REC"/>
    <property type="match status" value="1"/>
</dbReference>
<name>A0A0S3QSZ5_THET7</name>
<protein>
    <recommendedName>
        <fullName evidence="3">Protein-glutamate methylesterase/protein-glutamine glutaminase</fullName>
        <ecNumber evidence="3">3.1.1.61</ecNumber>
        <ecNumber evidence="3">3.5.1.44</ecNumber>
    </recommendedName>
</protein>
<feature type="domain" description="Response regulatory" evidence="6">
    <location>
        <begin position="3"/>
        <end position="120"/>
    </location>
</feature>
<comment type="function">
    <text evidence="3">Involved in chemotaxis. Part of a chemotaxis signal transduction system that modulates chemotaxis in response to various stimuli. Catalyzes the demethylation of specific methylglutamate residues introduced into the chemoreceptors (methyl-accepting chemotaxis proteins or MCP) by CheR. Also mediates the irreversible deamidation of specific glutamine residues to glutamic acid.</text>
</comment>
<evidence type="ECO:0000313" key="8">
    <source>
        <dbReference type="EMBL" id="BAT71458.1"/>
    </source>
</evidence>
<dbReference type="InterPro" id="IPR001789">
    <property type="entry name" value="Sig_transdc_resp-reg_receiver"/>
</dbReference>
<evidence type="ECO:0000256" key="1">
    <source>
        <dbReference type="ARBA" id="ARBA00022801"/>
    </source>
</evidence>
<dbReference type="NCBIfam" id="NF001965">
    <property type="entry name" value="PRK00742.1"/>
    <property type="match status" value="1"/>
</dbReference>
<dbReference type="InterPro" id="IPR000673">
    <property type="entry name" value="Sig_transdc_resp-reg_Me-estase"/>
</dbReference>
<dbReference type="AlphaFoldDB" id="A0A0S3QSZ5"/>
<proteinExistence type="inferred from homology"/>
<feature type="modified residue" description="4-aspartylphosphate" evidence="3 5">
    <location>
        <position position="54"/>
    </location>
</feature>
<feature type="active site" evidence="3 4">
    <location>
        <position position="298"/>
    </location>
</feature>
<keyword evidence="9" id="KW-1185">Reference proteome</keyword>
<dbReference type="PANTHER" id="PTHR42872:SF3">
    <property type="entry name" value="PROTEIN-GLUTAMATE METHYLESTERASE_PROTEIN-GLUTAMINE GLUTAMINASE 1"/>
    <property type="match status" value="1"/>
</dbReference>
<keyword evidence="3 4" id="KW-0145">Chemotaxis</keyword>
<comment type="PTM">
    <text evidence="3">Phosphorylated by CheA. Phosphorylation of the N-terminal regulatory domain activates the methylesterase activity.</text>
</comment>